<sequence>MLLEPINSHLGALSICLGTSHEPVTAERRGSDQGFVMLKHCLLVRKAAQCCLRPSSCPPQPDQDSPHATGSRGNVMDVPVDLPTPAAEHHKPALRPSSAR</sequence>
<feature type="region of interest" description="Disordered" evidence="1">
    <location>
        <begin position="54"/>
        <end position="100"/>
    </location>
</feature>
<dbReference type="Proteomes" id="UP000001055">
    <property type="component" value="Unassembled WGS sequence"/>
</dbReference>
<proteinExistence type="predicted"/>
<protein>
    <submittedName>
        <fullName evidence="2">Uncharacterized protein</fullName>
    </submittedName>
</protein>
<name>Q0UH67_PHANO</name>
<evidence type="ECO:0000313" key="2">
    <source>
        <dbReference type="EMBL" id="EAT84065.1"/>
    </source>
</evidence>
<dbReference type="InParanoid" id="Q0UH67"/>
<accession>Q0UH67</accession>
<reference evidence="3" key="1">
    <citation type="journal article" date="2007" name="Plant Cell">
        <title>Dothideomycete-plant interactions illuminated by genome sequencing and EST analysis of the wheat pathogen Stagonospora nodorum.</title>
        <authorList>
            <person name="Hane J.K."/>
            <person name="Lowe R.G."/>
            <person name="Solomon P.S."/>
            <person name="Tan K.C."/>
            <person name="Schoch C.L."/>
            <person name="Spatafora J.W."/>
            <person name="Crous P.W."/>
            <person name="Kodira C."/>
            <person name="Birren B.W."/>
            <person name="Galagan J.E."/>
            <person name="Torriani S.F."/>
            <person name="McDonald B.A."/>
            <person name="Oliver R.P."/>
        </authorList>
    </citation>
    <scope>NUCLEOTIDE SEQUENCE [LARGE SCALE GENOMIC DNA]</scope>
    <source>
        <strain evidence="3">SN15 / ATCC MYA-4574 / FGSC 10173</strain>
    </source>
</reference>
<dbReference type="AlphaFoldDB" id="Q0UH67"/>
<dbReference type="RefSeq" id="XP_001799201.1">
    <property type="nucleotide sequence ID" value="XM_001799149.1"/>
</dbReference>
<evidence type="ECO:0000313" key="3">
    <source>
        <dbReference type="Proteomes" id="UP000001055"/>
    </source>
</evidence>
<organism evidence="2 3">
    <name type="scientific">Phaeosphaeria nodorum (strain SN15 / ATCC MYA-4574 / FGSC 10173)</name>
    <name type="common">Glume blotch fungus</name>
    <name type="synonym">Parastagonospora nodorum</name>
    <dbReference type="NCBI Taxonomy" id="321614"/>
    <lineage>
        <taxon>Eukaryota</taxon>
        <taxon>Fungi</taxon>
        <taxon>Dikarya</taxon>
        <taxon>Ascomycota</taxon>
        <taxon>Pezizomycotina</taxon>
        <taxon>Dothideomycetes</taxon>
        <taxon>Pleosporomycetidae</taxon>
        <taxon>Pleosporales</taxon>
        <taxon>Pleosporineae</taxon>
        <taxon>Phaeosphaeriaceae</taxon>
        <taxon>Parastagonospora</taxon>
    </lineage>
</organism>
<dbReference type="EMBL" id="CH445337">
    <property type="protein sequence ID" value="EAT84065.1"/>
    <property type="molecule type" value="Genomic_DNA"/>
</dbReference>
<dbReference type="GeneID" id="5976100"/>
<gene>
    <name evidence="2" type="ORF">SNOG_08897</name>
</gene>
<evidence type="ECO:0000256" key="1">
    <source>
        <dbReference type="SAM" id="MobiDB-lite"/>
    </source>
</evidence>
<dbReference type="KEGG" id="pno:SNOG_08897"/>